<dbReference type="Proteomes" id="UP000078540">
    <property type="component" value="Unassembled WGS sequence"/>
</dbReference>
<keyword evidence="3" id="KW-1185">Reference proteome</keyword>
<feature type="region of interest" description="Disordered" evidence="1">
    <location>
        <begin position="108"/>
        <end position="144"/>
    </location>
</feature>
<feature type="compositionally biased region" description="Basic residues" evidence="1">
    <location>
        <begin position="34"/>
        <end position="47"/>
    </location>
</feature>
<evidence type="ECO:0000313" key="3">
    <source>
        <dbReference type="Proteomes" id="UP000078540"/>
    </source>
</evidence>
<gene>
    <name evidence="2" type="ORF">ALC53_08360</name>
</gene>
<accession>A0A195BAS4</accession>
<feature type="compositionally biased region" description="Polar residues" evidence="1">
    <location>
        <begin position="133"/>
        <end position="144"/>
    </location>
</feature>
<sequence>MAIPFLPNNDENTSSEEQLMYQLYVTLHNALRSRNAHHPSRNHRAPRRSGSGSQQPLVIWLQPGNIEDLSNLPLPDLVQSAVDQLPPPSPHVTVSVPSSPMRDATFQFPECNVNSNGAPLPSPRPRPRRRFASESSVMETGPTEVSNCNGTTCRCHLGLILNERQSWTSVGANLRNIAGDFHACRTKLVLTTMAVETGERMSGVAPQLLFSIGFFLLNLRGETLEPGDWPFPRQTAQLRCTIIYLASSRARRTLVSLFYHAAAQVLDDGGTRMEKERDAEIEKSTLPVIGPGLNGRNSNSSSTDSLLSLLIPTPLRETLWATVALYLGWRLVSRLR</sequence>
<feature type="region of interest" description="Disordered" evidence="1">
    <location>
        <begin position="34"/>
        <end position="55"/>
    </location>
</feature>
<name>A0A195BAS4_9HYME</name>
<dbReference type="AlphaFoldDB" id="A0A195BAS4"/>
<evidence type="ECO:0000313" key="2">
    <source>
        <dbReference type="EMBL" id="KYM81289.1"/>
    </source>
</evidence>
<dbReference type="EMBL" id="KQ976540">
    <property type="protein sequence ID" value="KYM81289.1"/>
    <property type="molecule type" value="Genomic_DNA"/>
</dbReference>
<organism evidence="2 3">
    <name type="scientific">Atta colombica</name>
    <dbReference type="NCBI Taxonomy" id="520822"/>
    <lineage>
        <taxon>Eukaryota</taxon>
        <taxon>Metazoa</taxon>
        <taxon>Ecdysozoa</taxon>
        <taxon>Arthropoda</taxon>
        <taxon>Hexapoda</taxon>
        <taxon>Insecta</taxon>
        <taxon>Pterygota</taxon>
        <taxon>Neoptera</taxon>
        <taxon>Endopterygota</taxon>
        <taxon>Hymenoptera</taxon>
        <taxon>Apocrita</taxon>
        <taxon>Aculeata</taxon>
        <taxon>Formicoidea</taxon>
        <taxon>Formicidae</taxon>
        <taxon>Myrmicinae</taxon>
        <taxon>Atta</taxon>
    </lineage>
</organism>
<reference evidence="2 3" key="1">
    <citation type="submission" date="2015-09" db="EMBL/GenBank/DDBJ databases">
        <title>Atta colombica WGS genome.</title>
        <authorList>
            <person name="Nygaard S."/>
            <person name="Hu H."/>
            <person name="Boomsma J."/>
            <person name="Zhang G."/>
        </authorList>
    </citation>
    <scope>NUCLEOTIDE SEQUENCE [LARGE SCALE GENOMIC DNA]</scope>
    <source>
        <strain evidence="2">Treedump-2</strain>
        <tissue evidence="2">Whole body</tissue>
    </source>
</reference>
<proteinExistence type="predicted"/>
<protein>
    <submittedName>
        <fullName evidence="2">Uncharacterized protein</fullName>
    </submittedName>
</protein>
<evidence type="ECO:0000256" key="1">
    <source>
        <dbReference type="SAM" id="MobiDB-lite"/>
    </source>
</evidence>